<keyword evidence="2" id="KW-1185">Reference proteome</keyword>
<protein>
    <submittedName>
        <fullName evidence="1">Uncharacterized protein</fullName>
    </submittedName>
</protein>
<evidence type="ECO:0000313" key="1">
    <source>
        <dbReference type="EMBL" id="GAD18436.1"/>
    </source>
</evidence>
<name>T1CZT7_9HELI</name>
<dbReference type="Proteomes" id="UP000018143">
    <property type="component" value="Unassembled WGS sequence"/>
</dbReference>
<sequence>MQVWRKIKSSESHFLCVAKQHKIKPNEAKRENLALIESKF</sequence>
<accession>T1CZT7</accession>
<dbReference type="EMBL" id="BASD01000005">
    <property type="protein sequence ID" value="GAD18436.1"/>
    <property type="molecule type" value="Genomic_DNA"/>
</dbReference>
<reference evidence="1 2" key="1">
    <citation type="journal article" date="2013" name="Genome Announc.">
        <title>Draft Genome Sequence of Helicobacter fennelliae Strain MRY12-0050, Isolated from a Bacteremia Patient.</title>
        <authorList>
            <person name="Rimbara E."/>
            <person name="Matsui M."/>
            <person name="Mori S."/>
            <person name="Suzuki S."/>
            <person name="Suzuki M."/>
            <person name="Kim H."/>
            <person name="Sekizuka T."/>
            <person name="Kuroda M."/>
            <person name="Shibayama K."/>
        </authorList>
    </citation>
    <scope>NUCLEOTIDE SEQUENCE [LARGE SCALE GENOMIC DNA]</scope>
    <source>
        <strain evidence="1 2">MRY12-0050</strain>
    </source>
</reference>
<dbReference type="AlphaFoldDB" id="T1CZT7"/>
<gene>
    <name evidence="1" type="ORF">HFN_2364</name>
</gene>
<organism evidence="1 2">
    <name type="scientific">Helicobacter fennelliae MRY12-0050</name>
    <dbReference type="NCBI Taxonomy" id="1325130"/>
    <lineage>
        <taxon>Bacteria</taxon>
        <taxon>Pseudomonadati</taxon>
        <taxon>Campylobacterota</taxon>
        <taxon>Epsilonproteobacteria</taxon>
        <taxon>Campylobacterales</taxon>
        <taxon>Helicobacteraceae</taxon>
        <taxon>Helicobacter</taxon>
    </lineage>
</organism>
<dbReference type="STRING" id="1325130.HFN_2364"/>
<comment type="caution">
    <text evidence="1">The sequence shown here is derived from an EMBL/GenBank/DDBJ whole genome shotgun (WGS) entry which is preliminary data.</text>
</comment>
<evidence type="ECO:0000313" key="2">
    <source>
        <dbReference type="Proteomes" id="UP000018143"/>
    </source>
</evidence>
<proteinExistence type="predicted"/>